<protein>
    <recommendedName>
        <fullName evidence="3">DUF2188 domain-containing protein</fullName>
    </recommendedName>
</protein>
<comment type="caution">
    <text evidence="1">The sequence shown here is derived from an EMBL/GenBank/DDBJ whole genome shotgun (WGS) entry which is preliminary data.</text>
</comment>
<sequence>MPWTDERYPTAMRRLPPRVRQKAVEIANALLAEGSDDGKAIRIGIAKAKEWARRQLPGGAR</sequence>
<organism evidence="1 2">
    <name type="scientific">Variovorax paradoxus</name>
    <dbReference type="NCBI Taxonomy" id="34073"/>
    <lineage>
        <taxon>Bacteria</taxon>
        <taxon>Pseudomonadati</taxon>
        <taxon>Pseudomonadota</taxon>
        <taxon>Betaproteobacteria</taxon>
        <taxon>Burkholderiales</taxon>
        <taxon>Comamonadaceae</taxon>
        <taxon>Variovorax</taxon>
    </lineage>
</organism>
<accession>A0A0H2LSE8</accession>
<dbReference type="PATRIC" id="fig|34073.19.peg.5846"/>
<proteinExistence type="predicted"/>
<dbReference type="Proteomes" id="UP000035170">
    <property type="component" value="Unassembled WGS sequence"/>
</dbReference>
<dbReference type="RefSeq" id="WP_047786947.1">
    <property type="nucleotide sequence ID" value="NZ_JZWI01000037.1"/>
</dbReference>
<dbReference type="EMBL" id="JZWI01000037">
    <property type="protein sequence ID" value="KLN53218.1"/>
    <property type="molecule type" value="Genomic_DNA"/>
</dbReference>
<evidence type="ECO:0008006" key="3">
    <source>
        <dbReference type="Google" id="ProtNLM"/>
    </source>
</evidence>
<gene>
    <name evidence="1" type="ORF">VPARA_56990</name>
</gene>
<evidence type="ECO:0000313" key="2">
    <source>
        <dbReference type="Proteomes" id="UP000035170"/>
    </source>
</evidence>
<evidence type="ECO:0000313" key="1">
    <source>
        <dbReference type="EMBL" id="KLN53218.1"/>
    </source>
</evidence>
<name>A0A0H2LSE8_VARPD</name>
<keyword evidence="2" id="KW-1185">Reference proteome</keyword>
<dbReference type="AlphaFoldDB" id="A0A0H2LSE8"/>
<reference evidence="1 2" key="1">
    <citation type="submission" date="2015-03" db="EMBL/GenBank/DDBJ databases">
        <title>Genome sequence of Variovorax paradoxus TBEA6.</title>
        <authorList>
            <person name="Poehlein A."/>
            <person name="Schuldes J."/>
            <person name="Wuebbeler J.H."/>
            <person name="Hiessl S."/>
            <person name="Steinbuechel A."/>
            <person name="Daniel R."/>
        </authorList>
    </citation>
    <scope>NUCLEOTIDE SEQUENCE [LARGE SCALE GENOMIC DNA]</scope>
    <source>
        <strain evidence="1 2">TBEA6</strain>
    </source>
</reference>